<dbReference type="InterPro" id="IPR052163">
    <property type="entry name" value="DGC-Regulatory_Protein"/>
</dbReference>
<dbReference type="Gene3D" id="3.30.450.20">
    <property type="entry name" value="PAS domain"/>
    <property type="match status" value="1"/>
</dbReference>
<dbReference type="GO" id="GO:0007165">
    <property type="term" value="P:signal transduction"/>
    <property type="evidence" value="ECO:0007669"/>
    <property type="project" value="InterPro"/>
</dbReference>
<dbReference type="NCBIfam" id="TIGR00254">
    <property type="entry name" value="GGDEF"/>
    <property type="match status" value="1"/>
</dbReference>
<evidence type="ECO:0000256" key="2">
    <source>
        <dbReference type="SAM" id="Coils"/>
    </source>
</evidence>
<dbReference type="Pfam" id="PF00990">
    <property type="entry name" value="GGDEF"/>
    <property type="match status" value="1"/>
</dbReference>
<dbReference type="PANTHER" id="PTHR46663:SF2">
    <property type="entry name" value="GGDEF DOMAIN-CONTAINING PROTEIN"/>
    <property type="match status" value="1"/>
</dbReference>
<dbReference type="Proteomes" id="UP001150830">
    <property type="component" value="Unassembled WGS sequence"/>
</dbReference>
<dbReference type="PROSITE" id="PS50887">
    <property type="entry name" value="GGDEF"/>
    <property type="match status" value="1"/>
</dbReference>
<dbReference type="CDD" id="cd06225">
    <property type="entry name" value="HAMP"/>
    <property type="match status" value="1"/>
</dbReference>
<dbReference type="SMART" id="SM00267">
    <property type="entry name" value="GGDEF"/>
    <property type="match status" value="1"/>
</dbReference>
<dbReference type="EMBL" id="JAPNOA010000058">
    <property type="protein sequence ID" value="MCY0966853.1"/>
    <property type="molecule type" value="Genomic_DNA"/>
</dbReference>
<feature type="coiled-coil region" evidence="2">
    <location>
        <begin position="609"/>
        <end position="671"/>
    </location>
</feature>
<keyword evidence="6" id="KW-0808">Transferase</keyword>
<name>A0A9X3EQ72_9GAMM</name>
<evidence type="ECO:0000259" key="5">
    <source>
        <dbReference type="PROSITE" id="PS50887"/>
    </source>
</evidence>
<comment type="caution">
    <text evidence="6">The sequence shown here is derived from an EMBL/GenBank/DDBJ whole genome shotgun (WGS) entry which is preliminary data.</text>
</comment>
<dbReference type="SMART" id="SM00304">
    <property type="entry name" value="HAMP"/>
    <property type="match status" value="1"/>
</dbReference>
<protein>
    <submittedName>
        <fullName evidence="6">Diguanylate cyclase</fullName>
        <ecNumber evidence="6">2.7.7.65</ecNumber>
    </submittedName>
</protein>
<dbReference type="PANTHER" id="PTHR46663">
    <property type="entry name" value="DIGUANYLATE CYCLASE DGCT-RELATED"/>
    <property type="match status" value="1"/>
</dbReference>
<keyword evidence="3" id="KW-1133">Transmembrane helix</keyword>
<evidence type="ECO:0000256" key="1">
    <source>
        <dbReference type="ARBA" id="ARBA00001946"/>
    </source>
</evidence>
<dbReference type="CDD" id="cd01949">
    <property type="entry name" value="GGDEF"/>
    <property type="match status" value="1"/>
</dbReference>
<dbReference type="Pfam" id="PF00672">
    <property type="entry name" value="HAMP"/>
    <property type="match status" value="1"/>
</dbReference>
<dbReference type="PROSITE" id="PS50885">
    <property type="entry name" value="HAMP"/>
    <property type="match status" value="1"/>
</dbReference>
<keyword evidence="3" id="KW-0812">Transmembrane</keyword>
<dbReference type="AlphaFoldDB" id="A0A9X3EQ72"/>
<dbReference type="Gene3D" id="3.30.70.270">
    <property type="match status" value="1"/>
</dbReference>
<dbReference type="InterPro" id="IPR043128">
    <property type="entry name" value="Rev_trsase/Diguanyl_cyclase"/>
</dbReference>
<dbReference type="InterPro" id="IPR003660">
    <property type="entry name" value="HAMP_dom"/>
</dbReference>
<dbReference type="GO" id="GO:0052621">
    <property type="term" value="F:diguanylate cyclase activity"/>
    <property type="evidence" value="ECO:0007669"/>
    <property type="project" value="UniProtKB-EC"/>
</dbReference>
<feature type="transmembrane region" description="Helical" evidence="3">
    <location>
        <begin position="26"/>
        <end position="45"/>
    </location>
</feature>
<reference evidence="6" key="1">
    <citation type="submission" date="2022-11" db="EMBL/GenBank/DDBJ databases">
        <title>Parathalassolutuus dongxingensis gen. nov., sp. nov., a novel member of family Oceanospirillaceae isolated from a coastal shrimp pond in Guangxi, China.</title>
        <authorList>
            <person name="Chen H."/>
        </authorList>
    </citation>
    <scope>NUCLEOTIDE SEQUENCE</scope>
    <source>
        <strain evidence="6">G-43</strain>
    </source>
</reference>
<proteinExistence type="predicted"/>
<feature type="domain" description="GGDEF" evidence="5">
    <location>
        <begin position="706"/>
        <end position="839"/>
    </location>
</feature>
<accession>A0A9X3EQ72</accession>
<dbReference type="GO" id="GO:0016020">
    <property type="term" value="C:membrane"/>
    <property type="evidence" value="ECO:0007669"/>
    <property type="project" value="InterPro"/>
</dbReference>
<dbReference type="RefSeq" id="WP_283175061.1">
    <property type="nucleotide sequence ID" value="NZ_JAPNOA010000058.1"/>
</dbReference>
<organism evidence="6 7">
    <name type="scientific">Parathalassolituus penaei</name>
    <dbReference type="NCBI Taxonomy" id="2997323"/>
    <lineage>
        <taxon>Bacteria</taxon>
        <taxon>Pseudomonadati</taxon>
        <taxon>Pseudomonadota</taxon>
        <taxon>Gammaproteobacteria</taxon>
        <taxon>Oceanospirillales</taxon>
        <taxon>Oceanospirillaceae</taxon>
        <taxon>Parathalassolituus</taxon>
    </lineage>
</organism>
<evidence type="ECO:0000313" key="7">
    <source>
        <dbReference type="Proteomes" id="UP001150830"/>
    </source>
</evidence>
<dbReference type="SUPFAM" id="SSF158472">
    <property type="entry name" value="HAMP domain-like"/>
    <property type="match status" value="1"/>
</dbReference>
<sequence length="845" mass="95470">MTTPLSISGVSGPHLINKGLSLKGKLIVLFVLIKVLPLLFLAFLARDQIRQLGHELLSSFAEQGQQSVRALNSAADAAIEDSVQALDNSARDNLERMSTDTARAIAAFLYARDADLRLAAQLPANQDSYRQFMLSRQSALPIAPEWQLSADGSQWQILENTKNHHQTPVNLLDNPDITQLHYREPEAINQTSMQPLYRELTLIALDGQERLKILRDGTLSQELHNVQQRQYTFAGSEHYFSELAGLKEGEIYVSEVIGEYRPAHLIGLYTPATAAKAGLNYQPEEEAYAGPENPLGKRFEGIVRWVMPIYHNGQRQGYISLALDHQHLQAFTDYLRPTAERYSTSGDARDGNYAFVWDELGRNIAHPRHYFITGFNRQTGEREVPWLPEEDWNAYQNSGLPFSEFSQQLANYEDQGNHRIASKDQAKQGLVGLDCRYLDFAPQCRGWMDLTRDGGSGSFLLIWSGISKLTTVAPIPYFTSQYGNSLRGFGFVSIGANVDDFHRSATETRERITHQIDHFSTNLELNNRSVNQRVNETMTSTTSHLGLVTAAMTLMVVMIAIWIAVYLSNQIRQLINGINRFQQGERSFRFATRKQDEMAQLATAFDGMADSIQSNIQSLETEIRQRQQTEILLRKMQDQLEHLVDERTAALTAANAELHFQIEERRQAESRARHMAEHDPLTGLANRLKFQALVELALINNRDRRQRLVLMFLDLDRFKSVNDTLGHHMGDQLLCRVARTISRQIRMADTVARLGGDEFAILMTNIAEDQTVERIASQIIESLNEPFLIDGNAILTGTSIGISRFPDDAHDADLLLIQADQAMYAAKNEGGNRFCWYHKIPLLQA</sequence>
<dbReference type="EC" id="2.7.7.65" evidence="6"/>
<evidence type="ECO:0000313" key="6">
    <source>
        <dbReference type="EMBL" id="MCY0966853.1"/>
    </source>
</evidence>
<dbReference type="Gene3D" id="6.10.340.10">
    <property type="match status" value="1"/>
</dbReference>
<dbReference type="InterPro" id="IPR029151">
    <property type="entry name" value="Sensor-like_sf"/>
</dbReference>
<dbReference type="InterPro" id="IPR000160">
    <property type="entry name" value="GGDEF_dom"/>
</dbReference>
<gene>
    <name evidence="6" type="ORF">OUO13_16875</name>
</gene>
<evidence type="ECO:0000256" key="3">
    <source>
        <dbReference type="SAM" id="Phobius"/>
    </source>
</evidence>
<keyword evidence="2" id="KW-0175">Coiled coil</keyword>
<feature type="transmembrane region" description="Helical" evidence="3">
    <location>
        <begin position="545"/>
        <end position="567"/>
    </location>
</feature>
<feature type="domain" description="HAMP" evidence="4">
    <location>
        <begin position="565"/>
        <end position="617"/>
    </location>
</feature>
<dbReference type="FunFam" id="3.30.70.270:FF:000001">
    <property type="entry name" value="Diguanylate cyclase domain protein"/>
    <property type="match status" value="1"/>
</dbReference>
<dbReference type="SUPFAM" id="SSF55073">
    <property type="entry name" value="Nucleotide cyclase"/>
    <property type="match status" value="1"/>
</dbReference>
<keyword evidence="7" id="KW-1185">Reference proteome</keyword>
<keyword evidence="6" id="KW-0548">Nucleotidyltransferase</keyword>
<comment type="cofactor">
    <cofactor evidence="1">
        <name>Mg(2+)</name>
        <dbReference type="ChEBI" id="CHEBI:18420"/>
    </cofactor>
</comment>
<dbReference type="InterPro" id="IPR029787">
    <property type="entry name" value="Nucleotide_cyclase"/>
</dbReference>
<dbReference type="SUPFAM" id="SSF103190">
    <property type="entry name" value="Sensory domain-like"/>
    <property type="match status" value="1"/>
</dbReference>
<evidence type="ECO:0000259" key="4">
    <source>
        <dbReference type="PROSITE" id="PS50885"/>
    </source>
</evidence>
<keyword evidence="3" id="KW-0472">Membrane</keyword>